<feature type="transmembrane region" description="Helical" evidence="6">
    <location>
        <begin position="64"/>
        <end position="85"/>
    </location>
</feature>
<accession>A0A3S4ZD60</accession>
<evidence type="ECO:0000313" key="8">
    <source>
        <dbReference type="Proteomes" id="UP000272771"/>
    </source>
</evidence>
<dbReference type="Proteomes" id="UP000272771">
    <property type="component" value="Chromosome"/>
</dbReference>
<feature type="transmembrane region" description="Helical" evidence="6">
    <location>
        <begin position="91"/>
        <end position="110"/>
    </location>
</feature>
<dbReference type="EMBL" id="LR134533">
    <property type="protein sequence ID" value="VEJ51146.1"/>
    <property type="molecule type" value="Genomic_DNA"/>
</dbReference>
<proteinExistence type="predicted"/>
<keyword evidence="8" id="KW-1185">Reference proteome</keyword>
<evidence type="ECO:0000256" key="6">
    <source>
        <dbReference type="SAM" id="Phobius"/>
    </source>
</evidence>
<name>A0A3S4ZD60_9NEIS</name>
<comment type="subcellular location">
    <subcellularLocation>
        <location evidence="1">Cell membrane</location>
        <topology evidence="1">Multi-pass membrane protein</topology>
    </subcellularLocation>
</comment>
<dbReference type="STRING" id="28091.SAMEA3174300_01675"/>
<dbReference type="AlphaFoldDB" id="A0A3S4ZD60"/>
<evidence type="ECO:0000256" key="4">
    <source>
        <dbReference type="ARBA" id="ARBA00022989"/>
    </source>
</evidence>
<feature type="transmembrane region" description="Helical" evidence="6">
    <location>
        <begin position="35"/>
        <end position="52"/>
    </location>
</feature>
<evidence type="ECO:0000256" key="2">
    <source>
        <dbReference type="ARBA" id="ARBA00022475"/>
    </source>
</evidence>
<dbReference type="RefSeq" id="WP_004284423.1">
    <property type="nucleotide sequence ID" value="NZ_CAUJRG010000013.1"/>
</dbReference>
<evidence type="ECO:0000313" key="7">
    <source>
        <dbReference type="EMBL" id="VEJ51146.1"/>
    </source>
</evidence>
<dbReference type="GO" id="GO:0005886">
    <property type="term" value="C:plasma membrane"/>
    <property type="evidence" value="ECO:0007669"/>
    <property type="project" value="UniProtKB-SubCell"/>
</dbReference>
<sequence>MKKIVWLQFAALLMTAAVCSMFAGYNGFQSALLGGFAYLIPSLATVLLLKIFKPYPHLAGKVFLLGEGLKVVLSLVFMLVIFYFFHETLAFIPFLLGLLAVSHLVFLAFLRVKDYGR</sequence>
<keyword evidence="5 6" id="KW-0472">Membrane</keyword>
<dbReference type="KEGG" id="nwe:SAMEA3174300_1675"/>
<evidence type="ECO:0000256" key="3">
    <source>
        <dbReference type="ARBA" id="ARBA00022692"/>
    </source>
</evidence>
<dbReference type="OrthoDB" id="8606364at2"/>
<gene>
    <name evidence="7" type="ORF">NCTC12742_01051</name>
</gene>
<keyword evidence="3 6" id="KW-0812">Transmembrane</keyword>
<dbReference type="InterPro" id="IPR005598">
    <property type="entry name" value="ATP_synth_I"/>
</dbReference>
<reference evidence="7 8" key="1">
    <citation type="submission" date="2018-12" db="EMBL/GenBank/DDBJ databases">
        <authorList>
            <consortium name="Pathogen Informatics"/>
        </authorList>
    </citation>
    <scope>NUCLEOTIDE SEQUENCE [LARGE SCALE GENOMIC DNA]</scope>
    <source>
        <strain evidence="7 8">NCTC12742</strain>
    </source>
</reference>
<keyword evidence="4 6" id="KW-1133">Transmembrane helix</keyword>
<dbReference type="Pfam" id="PF03899">
    <property type="entry name" value="ATP-synt_I"/>
    <property type="match status" value="1"/>
</dbReference>
<evidence type="ECO:0000256" key="1">
    <source>
        <dbReference type="ARBA" id="ARBA00004651"/>
    </source>
</evidence>
<protein>
    <submittedName>
        <fullName evidence="7">ATP synthase I</fullName>
    </submittedName>
</protein>
<organism evidence="7 8">
    <name type="scientific">Neisseria weaveri</name>
    <dbReference type="NCBI Taxonomy" id="28091"/>
    <lineage>
        <taxon>Bacteria</taxon>
        <taxon>Pseudomonadati</taxon>
        <taxon>Pseudomonadota</taxon>
        <taxon>Betaproteobacteria</taxon>
        <taxon>Neisseriales</taxon>
        <taxon>Neisseriaceae</taxon>
        <taxon>Neisseria</taxon>
    </lineage>
</organism>
<keyword evidence="2" id="KW-1003">Cell membrane</keyword>
<evidence type="ECO:0000256" key="5">
    <source>
        <dbReference type="ARBA" id="ARBA00023136"/>
    </source>
</evidence>